<reference evidence="2 3" key="1">
    <citation type="journal article" date="2013" name="Front. Plant Sci.">
        <title>The Reference Genome of the Halophytic Plant Eutrema salsugineum.</title>
        <authorList>
            <person name="Yang R."/>
            <person name="Jarvis D.E."/>
            <person name="Chen H."/>
            <person name="Beilstein M.A."/>
            <person name="Grimwood J."/>
            <person name="Jenkins J."/>
            <person name="Shu S."/>
            <person name="Prochnik S."/>
            <person name="Xin M."/>
            <person name="Ma C."/>
            <person name="Schmutz J."/>
            <person name="Wing R.A."/>
            <person name="Mitchell-Olds T."/>
            <person name="Schumaker K.S."/>
            <person name="Wang X."/>
        </authorList>
    </citation>
    <scope>NUCLEOTIDE SEQUENCE [LARGE SCALE GENOMIC DNA]</scope>
</reference>
<dbReference type="EMBL" id="KI517392">
    <property type="protein sequence ID" value="ESQ50943.1"/>
    <property type="molecule type" value="Genomic_DNA"/>
</dbReference>
<gene>
    <name evidence="2" type="ORF">EUTSA_v10023131mg</name>
</gene>
<keyword evidence="3" id="KW-1185">Reference proteome</keyword>
<name>V4MEJ4_EUTSA</name>
<dbReference type="Proteomes" id="UP000030689">
    <property type="component" value="Unassembled WGS sequence"/>
</dbReference>
<evidence type="ECO:0000256" key="1">
    <source>
        <dbReference type="SAM" id="SignalP"/>
    </source>
</evidence>
<feature type="chain" id="PRO_5004722532" description="4Fe-4S ferredoxin-type domain-containing protein" evidence="1">
    <location>
        <begin position="22"/>
        <end position="76"/>
    </location>
</feature>
<organism evidence="2 3">
    <name type="scientific">Eutrema salsugineum</name>
    <name type="common">Saltwater cress</name>
    <name type="synonym">Sisymbrium salsugineum</name>
    <dbReference type="NCBI Taxonomy" id="72664"/>
    <lineage>
        <taxon>Eukaryota</taxon>
        <taxon>Viridiplantae</taxon>
        <taxon>Streptophyta</taxon>
        <taxon>Embryophyta</taxon>
        <taxon>Tracheophyta</taxon>
        <taxon>Spermatophyta</taxon>
        <taxon>Magnoliopsida</taxon>
        <taxon>eudicotyledons</taxon>
        <taxon>Gunneridae</taxon>
        <taxon>Pentapetalae</taxon>
        <taxon>rosids</taxon>
        <taxon>malvids</taxon>
        <taxon>Brassicales</taxon>
        <taxon>Brassicaceae</taxon>
        <taxon>Eutremeae</taxon>
        <taxon>Eutrema</taxon>
    </lineage>
</organism>
<dbReference type="Gramene" id="ESQ50943">
    <property type="protein sequence ID" value="ESQ50943"/>
    <property type="gene ID" value="EUTSA_v10023131mg"/>
</dbReference>
<evidence type="ECO:0008006" key="4">
    <source>
        <dbReference type="Google" id="ProtNLM"/>
    </source>
</evidence>
<keyword evidence="1" id="KW-0732">Signal</keyword>
<feature type="signal peptide" evidence="1">
    <location>
        <begin position="1"/>
        <end position="21"/>
    </location>
</feature>
<dbReference type="AlphaFoldDB" id="V4MEJ4"/>
<evidence type="ECO:0000313" key="2">
    <source>
        <dbReference type="EMBL" id="ESQ50943.1"/>
    </source>
</evidence>
<sequence>MGKVSSMVWLMMIISVIVIEGEQKEEIPCRVYCQQFCNPSVPVSQCADCRRRCPFAAMRARNHDLEIPKNKKENLF</sequence>
<evidence type="ECO:0000313" key="3">
    <source>
        <dbReference type="Proteomes" id="UP000030689"/>
    </source>
</evidence>
<dbReference type="KEGG" id="eus:EUTSA_v10023131mg"/>
<accession>V4MEJ4</accession>
<protein>
    <recommendedName>
        <fullName evidence="4">4Fe-4S ferredoxin-type domain-containing protein</fullName>
    </recommendedName>
</protein>
<proteinExistence type="predicted"/>